<dbReference type="AlphaFoldDB" id="A0AA43ZCB9"/>
<accession>A0AA43ZCB9</accession>
<dbReference type="RefSeq" id="WP_110799524.1">
    <property type="nucleotide sequence ID" value="NZ_JAANCM010000002.1"/>
</dbReference>
<dbReference type="EMBL" id="JAANCM010000002">
    <property type="protein sequence ID" value="NHT75190.1"/>
    <property type="molecule type" value="Genomic_DNA"/>
</dbReference>
<keyword evidence="5" id="KW-1185">Reference proteome</keyword>
<protein>
    <submittedName>
        <fullName evidence="4">GNAT family N-acetyltransferase</fullName>
    </submittedName>
</protein>
<dbReference type="SUPFAM" id="SSF55729">
    <property type="entry name" value="Acyl-CoA N-acyltransferases (Nat)"/>
    <property type="match status" value="1"/>
</dbReference>
<evidence type="ECO:0000313" key="5">
    <source>
        <dbReference type="Proteomes" id="UP001155840"/>
    </source>
</evidence>
<dbReference type="PANTHER" id="PTHR43877">
    <property type="entry name" value="AMINOALKYLPHOSPHONATE N-ACETYLTRANSFERASE-RELATED-RELATED"/>
    <property type="match status" value="1"/>
</dbReference>
<dbReference type="CDD" id="cd04301">
    <property type="entry name" value="NAT_SF"/>
    <property type="match status" value="1"/>
</dbReference>
<evidence type="ECO:0000313" key="4">
    <source>
        <dbReference type="EMBL" id="NHT75190.1"/>
    </source>
</evidence>
<keyword evidence="2" id="KW-0012">Acyltransferase</keyword>
<proteinExistence type="predicted"/>
<evidence type="ECO:0000259" key="3">
    <source>
        <dbReference type="PROSITE" id="PS51186"/>
    </source>
</evidence>
<dbReference type="GO" id="GO:0016747">
    <property type="term" value="F:acyltransferase activity, transferring groups other than amino-acyl groups"/>
    <property type="evidence" value="ECO:0007669"/>
    <property type="project" value="InterPro"/>
</dbReference>
<dbReference type="Pfam" id="PF00583">
    <property type="entry name" value="Acetyltransf_1"/>
    <property type="match status" value="1"/>
</dbReference>
<sequence length="171" mass="18884">MVLVRGAREDEVPRLVKIGLAAWEQAVVGFADVTKMRTTAEYSFGSFLRESWPRTLVVETGGASVGWAARENDDVEVSDLWIMPEHQRQGLGSALIEALRGDMEGTGLPEMTARTHAGNAPAIAFFRHHGFRIAWFSTAYLARLDRDVEQVGLARTLREVESVVDKSVGDI</sequence>
<gene>
    <name evidence="4" type="ORF">G8E10_05400</name>
</gene>
<dbReference type="PROSITE" id="PS51186">
    <property type="entry name" value="GNAT"/>
    <property type="match status" value="1"/>
</dbReference>
<name>A0AA43ZCB9_9HYPH</name>
<dbReference type="InterPro" id="IPR000182">
    <property type="entry name" value="GNAT_dom"/>
</dbReference>
<reference evidence="4" key="1">
    <citation type="submission" date="2020-03" db="EMBL/GenBank/DDBJ databases">
        <title>Ferranicluibacter endophyticum gen. nov., sp. nov., a new genus isolated from Rubus ulmifolius Schott. stem.</title>
        <authorList>
            <person name="Roca-Couso R."/>
            <person name="Flores-Felix J.D."/>
            <person name="Igual J.M."/>
            <person name="Rivas R."/>
        </authorList>
    </citation>
    <scope>NUCLEOTIDE SEQUENCE</scope>
    <source>
        <strain evidence="4">CRRU44</strain>
    </source>
</reference>
<keyword evidence="1" id="KW-0808">Transferase</keyword>
<dbReference type="Gene3D" id="3.40.630.30">
    <property type="match status" value="1"/>
</dbReference>
<comment type="caution">
    <text evidence="4">The sequence shown here is derived from an EMBL/GenBank/DDBJ whole genome shotgun (WGS) entry which is preliminary data.</text>
</comment>
<evidence type="ECO:0000256" key="2">
    <source>
        <dbReference type="ARBA" id="ARBA00023315"/>
    </source>
</evidence>
<evidence type="ECO:0000256" key="1">
    <source>
        <dbReference type="ARBA" id="ARBA00022679"/>
    </source>
</evidence>
<dbReference type="Proteomes" id="UP001155840">
    <property type="component" value="Unassembled WGS sequence"/>
</dbReference>
<dbReference type="InterPro" id="IPR050832">
    <property type="entry name" value="Bact_Acetyltransf"/>
</dbReference>
<organism evidence="4 5">
    <name type="scientific">Ferranicluibacter rubi</name>
    <dbReference type="NCBI Taxonomy" id="2715133"/>
    <lineage>
        <taxon>Bacteria</taxon>
        <taxon>Pseudomonadati</taxon>
        <taxon>Pseudomonadota</taxon>
        <taxon>Alphaproteobacteria</taxon>
        <taxon>Hyphomicrobiales</taxon>
        <taxon>Rhizobiaceae</taxon>
        <taxon>Ferranicluibacter</taxon>
    </lineage>
</organism>
<dbReference type="InterPro" id="IPR016181">
    <property type="entry name" value="Acyl_CoA_acyltransferase"/>
</dbReference>
<feature type="domain" description="N-acetyltransferase" evidence="3">
    <location>
        <begin position="2"/>
        <end position="158"/>
    </location>
</feature>